<accession>W7XKZ4</accession>
<dbReference type="KEGG" id="tet:TTHERM_000101229"/>
<name>W7XKZ4_TETTS</name>
<dbReference type="InParanoid" id="W7XKZ4"/>
<dbReference type="AlphaFoldDB" id="W7XKZ4"/>
<evidence type="ECO:0000313" key="2">
    <source>
        <dbReference type="Proteomes" id="UP000009168"/>
    </source>
</evidence>
<evidence type="ECO:0000313" key="1">
    <source>
        <dbReference type="EMBL" id="EWS75394.1"/>
    </source>
</evidence>
<dbReference type="GeneID" id="24437284"/>
<protein>
    <submittedName>
        <fullName evidence="1">Uncharacterized protein</fullName>
    </submittedName>
</protein>
<gene>
    <name evidence="1" type="ORF">TTHERM_000101229</name>
</gene>
<keyword evidence="2" id="KW-1185">Reference proteome</keyword>
<dbReference type="Proteomes" id="UP000009168">
    <property type="component" value="Unassembled WGS sequence"/>
</dbReference>
<dbReference type="EMBL" id="GG662767">
    <property type="protein sequence ID" value="EWS75394.1"/>
    <property type="molecule type" value="Genomic_DNA"/>
</dbReference>
<dbReference type="RefSeq" id="XP_012652068.1">
    <property type="nucleotide sequence ID" value="XM_012796614.1"/>
</dbReference>
<organism evidence="1 2">
    <name type="scientific">Tetrahymena thermophila (strain SB210)</name>
    <dbReference type="NCBI Taxonomy" id="312017"/>
    <lineage>
        <taxon>Eukaryota</taxon>
        <taxon>Sar</taxon>
        <taxon>Alveolata</taxon>
        <taxon>Ciliophora</taxon>
        <taxon>Intramacronucleata</taxon>
        <taxon>Oligohymenophorea</taxon>
        <taxon>Hymenostomatida</taxon>
        <taxon>Tetrahymenina</taxon>
        <taxon>Tetrahymenidae</taxon>
        <taxon>Tetrahymena</taxon>
    </lineage>
</organism>
<reference evidence="2" key="1">
    <citation type="journal article" date="2006" name="PLoS Biol.">
        <title>Macronuclear genome sequence of the ciliate Tetrahymena thermophila, a model eukaryote.</title>
        <authorList>
            <person name="Eisen J.A."/>
            <person name="Coyne R.S."/>
            <person name="Wu M."/>
            <person name="Wu D."/>
            <person name="Thiagarajan M."/>
            <person name="Wortman J.R."/>
            <person name="Badger J.H."/>
            <person name="Ren Q."/>
            <person name="Amedeo P."/>
            <person name="Jones K.M."/>
            <person name="Tallon L.J."/>
            <person name="Delcher A.L."/>
            <person name="Salzberg S.L."/>
            <person name="Silva J.C."/>
            <person name="Haas B.J."/>
            <person name="Majoros W.H."/>
            <person name="Farzad M."/>
            <person name="Carlton J.M."/>
            <person name="Smith R.K. Jr."/>
            <person name="Garg J."/>
            <person name="Pearlman R.E."/>
            <person name="Karrer K.M."/>
            <person name="Sun L."/>
            <person name="Manning G."/>
            <person name="Elde N.C."/>
            <person name="Turkewitz A.P."/>
            <person name="Asai D.J."/>
            <person name="Wilkes D.E."/>
            <person name="Wang Y."/>
            <person name="Cai H."/>
            <person name="Collins K."/>
            <person name="Stewart B.A."/>
            <person name="Lee S.R."/>
            <person name="Wilamowska K."/>
            <person name="Weinberg Z."/>
            <person name="Ruzzo W.L."/>
            <person name="Wloga D."/>
            <person name="Gaertig J."/>
            <person name="Frankel J."/>
            <person name="Tsao C.-C."/>
            <person name="Gorovsky M.A."/>
            <person name="Keeling P.J."/>
            <person name="Waller R.F."/>
            <person name="Patron N.J."/>
            <person name="Cherry J.M."/>
            <person name="Stover N.A."/>
            <person name="Krieger C.J."/>
            <person name="del Toro C."/>
            <person name="Ryder H.F."/>
            <person name="Williamson S.C."/>
            <person name="Barbeau R.A."/>
            <person name="Hamilton E.P."/>
            <person name="Orias E."/>
        </authorList>
    </citation>
    <scope>NUCLEOTIDE SEQUENCE [LARGE SCALE GENOMIC DNA]</scope>
    <source>
        <strain evidence="2">SB210</strain>
    </source>
</reference>
<proteinExistence type="predicted"/>
<sequence length="110" mass="13810">MKQHFNWIINQKKKRIFSKTQQVWLKIQKMLKVQIQNLIYYQNIQQLMQKKINKKAQQNQRYFWHNYHSIFLNVLLSQLLLSKNWKMCLLKFIHKQIQWIFIWTRCSLVS</sequence>